<keyword evidence="1" id="KW-0472">Membrane</keyword>
<feature type="transmembrane region" description="Helical" evidence="1">
    <location>
        <begin position="41"/>
        <end position="63"/>
    </location>
</feature>
<keyword evidence="1" id="KW-1133">Transmembrane helix</keyword>
<dbReference type="AlphaFoldDB" id="A0A0K1JPA6"/>
<evidence type="ECO:0000256" key="1">
    <source>
        <dbReference type="SAM" id="Phobius"/>
    </source>
</evidence>
<dbReference type="STRING" id="571913.VV02_25485"/>
<dbReference type="KEGG" id="lmoi:VV02_25485"/>
<sequence>MSRTPLSRPALAQPLAAVGLIACIIGPVLHASPVEPSGESRWRWLTLAVAVVSLVGCAVWARYKGTEALARTGGAEPLGALLLAIGVVGAAYYLLQAIDRGFISTGTAISGLGALLVAAALVVRPFPWDIAELRPHLRLAAGVAAGASVALAATALVGRINGTGVTTYADPTPPAPVPTSVSKQAWSWTAPARLAAPPEPAGNGFVAATKKAVYLVDGVTGKPRWRYQRDHVQVRDIDVTPGGRLVVVDTYINDGDHDGPLIVLDALTGKQHAALPHDAAETFTGSAAVSGSKNDLTATPLTDRGQAWSHRAPSGCRFGDTAASESTFTVRTRCGVGTSVTTPRDELIAYDDRSGSVLWHHPVGDKGRAKTVLSTGTAGEGCNLTELTTYLPPSTTTQSQSRLLDARTGKTRITGKPDESFGACRDGWVQVFGQAFRTTGWINLATGARGGARTADAGPLVLRDQSLGVTLGPDASTASVTPHDLTNHAGTAFTVETGPSLKEGAHTRNVAVPGAVVIVTEGSPVQPGTPPTIIGLR</sequence>
<dbReference type="InterPro" id="IPR011047">
    <property type="entry name" value="Quinoprotein_ADH-like_sf"/>
</dbReference>
<dbReference type="Proteomes" id="UP000066480">
    <property type="component" value="Chromosome"/>
</dbReference>
<proteinExistence type="predicted"/>
<dbReference type="PROSITE" id="PS51257">
    <property type="entry name" value="PROKAR_LIPOPROTEIN"/>
    <property type="match status" value="1"/>
</dbReference>
<reference evidence="3 4" key="1">
    <citation type="submission" date="2015-03" db="EMBL/GenBank/DDBJ databases">
        <title>Luteipulveratus halotolerans sp. nov., a novel actinobacterium (Dermacoccaceae) from Sarawak, Malaysia.</title>
        <authorList>
            <person name="Juboi H."/>
            <person name="Basik A."/>
            <person name="Shamsul S.S."/>
            <person name="Arnold P."/>
            <person name="Schmitt E.K."/>
            <person name="Sanglier J.-J."/>
            <person name="Yeo T."/>
        </authorList>
    </citation>
    <scope>NUCLEOTIDE SEQUENCE [LARGE SCALE GENOMIC DNA]</scope>
    <source>
        <strain evidence="3 4">MN07-A0370</strain>
    </source>
</reference>
<evidence type="ECO:0000313" key="4">
    <source>
        <dbReference type="Proteomes" id="UP000066480"/>
    </source>
</evidence>
<dbReference type="Pfam" id="PF13360">
    <property type="entry name" value="PQQ_2"/>
    <property type="match status" value="1"/>
</dbReference>
<dbReference type="SUPFAM" id="SSF50998">
    <property type="entry name" value="Quinoprotein alcohol dehydrogenase-like"/>
    <property type="match status" value="1"/>
</dbReference>
<dbReference type="InterPro" id="IPR002372">
    <property type="entry name" value="PQQ_rpt_dom"/>
</dbReference>
<gene>
    <name evidence="3" type="ORF">VV02_25485</name>
</gene>
<dbReference type="OrthoDB" id="256225at2"/>
<feature type="domain" description="Pyrrolo-quinoline quinone repeat" evidence="2">
    <location>
        <begin position="183"/>
        <end position="305"/>
    </location>
</feature>
<evidence type="ECO:0000313" key="3">
    <source>
        <dbReference type="EMBL" id="AKU18418.1"/>
    </source>
</evidence>
<keyword evidence="4" id="KW-1185">Reference proteome</keyword>
<dbReference type="RefSeq" id="WP_052596219.1">
    <property type="nucleotide sequence ID" value="NZ_CP011112.1"/>
</dbReference>
<accession>A0A0K1JPA6</accession>
<evidence type="ECO:0000259" key="2">
    <source>
        <dbReference type="Pfam" id="PF13360"/>
    </source>
</evidence>
<dbReference type="Gene3D" id="2.130.10.10">
    <property type="entry name" value="YVTN repeat-like/Quinoprotein amine dehydrogenase"/>
    <property type="match status" value="1"/>
</dbReference>
<keyword evidence="1" id="KW-0812">Transmembrane</keyword>
<organism evidence="3 4">
    <name type="scientific">Luteipulveratus mongoliensis</name>
    <dbReference type="NCBI Taxonomy" id="571913"/>
    <lineage>
        <taxon>Bacteria</taxon>
        <taxon>Bacillati</taxon>
        <taxon>Actinomycetota</taxon>
        <taxon>Actinomycetes</taxon>
        <taxon>Micrococcales</taxon>
        <taxon>Dermacoccaceae</taxon>
        <taxon>Luteipulveratus</taxon>
    </lineage>
</organism>
<feature type="transmembrane region" description="Helical" evidence="1">
    <location>
        <begin position="101"/>
        <end position="123"/>
    </location>
</feature>
<feature type="transmembrane region" description="Helical" evidence="1">
    <location>
        <begin position="135"/>
        <end position="157"/>
    </location>
</feature>
<name>A0A0K1JPA6_9MICO</name>
<dbReference type="EMBL" id="CP011112">
    <property type="protein sequence ID" value="AKU18418.1"/>
    <property type="molecule type" value="Genomic_DNA"/>
</dbReference>
<protein>
    <recommendedName>
        <fullName evidence="2">Pyrrolo-quinoline quinone repeat domain-containing protein</fullName>
    </recommendedName>
</protein>
<feature type="transmembrane region" description="Helical" evidence="1">
    <location>
        <begin position="75"/>
        <end position="95"/>
    </location>
</feature>
<dbReference type="InterPro" id="IPR015943">
    <property type="entry name" value="WD40/YVTN_repeat-like_dom_sf"/>
</dbReference>